<dbReference type="InterPro" id="IPR002967">
    <property type="entry name" value="Delta_tubulin"/>
</dbReference>
<evidence type="ECO:0000256" key="12">
    <source>
        <dbReference type="ARBA" id="ARBA00030594"/>
    </source>
</evidence>
<evidence type="ECO:0000256" key="6">
    <source>
        <dbReference type="ARBA" id="ARBA00022701"/>
    </source>
</evidence>
<dbReference type="PRINTS" id="PR01161">
    <property type="entry name" value="TUBULIN"/>
</dbReference>
<evidence type="ECO:0000256" key="3">
    <source>
        <dbReference type="ARBA" id="ARBA00004138"/>
    </source>
</evidence>
<keyword evidence="8" id="KW-0970">Cilium biogenesis/degradation</keyword>
<comment type="subcellular location">
    <subcellularLocation>
        <location evidence="3">Cell projection</location>
        <location evidence="3">Cilium</location>
    </subcellularLocation>
    <subcellularLocation>
        <location evidence="1">Cytoplasm</location>
        <location evidence="1">Cytoskeleton</location>
        <location evidence="1">Microtubule organizing center</location>
        <location evidence="1">Centrosome</location>
        <location evidence="1">Centriole</location>
    </subcellularLocation>
    <subcellularLocation>
        <location evidence="2">Nucleus</location>
    </subcellularLocation>
</comment>
<comment type="caution">
    <text evidence="16">The sequence shown here is derived from an EMBL/GenBank/DDBJ whole genome shotgun (WGS) entry which is preliminary data.</text>
</comment>
<dbReference type="Gene3D" id="3.40.50.1440">
    <property type="entry name" value="Tubulin/FtsZ, GTPase domain"/>
    <property type="match status" value="1"/>
</dbReference>
<dbReference type="SMART" id="SM00864">
    <property type="entry name" value="Tubulin"/>
    <property type="match status" value="1"/>
</dbReference>
<dbReference type="PRINTS" id="PR01224">
    <property type="entry name" value="DELTATUBULIN"/>
</dbReference>
<evidence type="ECO:0000256" key="9">
    <source>
        <dbReference type="ARBA" id="ARBA00023134"/>
    </source>
</evidence>
<keyword evidence="11" id="KW-0966">Cell projection</keyword>
<evidence type="ECO:0000256" key="2">
    <source>
        <dbReference type="ARBA" id="ARBA00004123"/>
    </source>
</evidence>
<evidence type="ECO:0000256" key="1">
    <source>
        <dbReference type="ARBA" id="ARBA00004114"/>
    </source>
</evidence>
<feature type="non-terminal residue" evidence="16">
    <location>
        <position position="336"/>
    </location>
</feature>
<evidence type="ECO:0000256" key="10">
    <source>
        <dbReference type="ARBA" id="ARBA00023242"/>
    </source>
</evidence>
<evidence type="ECO:0000313" key="16">
    <source>
        <dbReference type="EMBL" id="GKT37229.1"/>
    </source>
</evidence>
<evidence type="ECO:0000256" key="13">
    <source>
        <dbReference type="ARBA" id="ARBA00046149"/>
    </source>
</evidence>
<evidence type="ECO:0000256" key="7">
    <source>
        <dbReference type="ARBA" id="ARBA00022741"/>
    </source>
</evidence>
<evidence type="ECO:0000259" key="15">
    <source>
        <dbReference type="SMART" id="SM00864"/>
    </source>
</evidence>
<evidence type="ECO:0000256" key="8">
    <source>
        <dbReference type="ARBA" id="ARBA00022794"/>
    </source>
</evidence>
<reference evidence="16" key="1">
    <citation type="submission" date="2022-03" db="EMBL/GenBank/DDBJ databases">
        <title>Draft genome sequence of Aduncisulcus paluster, a free-living microaerophilic Fornicata.</title>
        <authorList>
            <person name="Yuyama I."/>
            <person name="Kume K."/>
            <person name="Tamura T."/>
            <person name="Inagaki Y."/>
            <person name="Hashimoto T."/>
        </authorList>
    </citation>
    <scope>NUCLEOTIDE SEQUENCE</scope>
    <source>
        <strain evidence="16">NY0171</strain>
    </source>
</reference>
<keyword evidence="6 14" id="KW-0493">Microtubule</keyword>
<comment type="similarity">
    <text evidence="4 14">Belongs to the tubulin family.</text>
</comment>
<sequence length="336" mass="37220">MPRSIICVSVGQFGNQLIPAFYSDIVTSVIIPKTPKCENSLDISSFFRVSKGSPTKLIPRCVLIDMEQKVIDKTCKFRLSYPQCSSRTSNVLSFDPRSSAYGYGGSGNSWAFGYTHHGKKIWECVEKKLQQEISLCEEGVEGIIVFNSLAGGTGSGVGTYICEHIKSLLRRTTLLCVTVWPFSHGEVTIQQYNATMTLSHLLDVVDGIIAFSNDGMKQICRKEGIPETFLEINRKITNILGSLLSPSFHTLSSSSPFYDLVSTTFSNPLLKISHAFALPQHHFDHRGTAPENWSSLLSTHMRMALSGSDVDEGMRSLDKFKAYSMFSVFRGKGAKE</sequence>
<keyword evidence="10" id="KW-0539">Nucleus</keyword>
<dbReference type="InterPro" id="IPR017975">
    <property type="entry name" value="Tubulin_CS"/>
</dbReference>
<protein>
    <recommendedName>
        <fullName evidence="5">Tubulin delta chain</fullName>
    </recommendedName>
    <alternativeName>
        <fullName evidence="12">Delta-tubulin</fullName>
    </alternativeName>
</protein>
<dbReference type="PROSITE" id="PS00227">
    <property type="entry name" value="TUBULIN"/>
    <property type="match status" value="1"/>
</dbReference>
<feature type="domain" description="Tubulin/FtsZ GTPase" evidence="15">
    <location>
        <begin position="43"/>
        <end position="247"/>
    </location>
</feature>
<evidence type="ECO:0000256" key="4">
    <source>
        <dbReference type="ARBA" id="ARBA00009636"/>
    </source>
</evidence>
<proteinExistence type="inferred from homology"/>
<gene>
    <name evidence="16" type="ORF">ADUPG1_010057</name>
</gene>
<dbReference type="SUPFAM" id="SSF52490">
    <property type="entry name" value="Tubulin nucleotide-binding domain-like"/>
    <property type="match status" value="1"/>
</dbReference>
<organism evidence="16 17">
    <name type="scientific">Aduncisulcus paluster</name>
    <dbReference type="NCBI Taxonomy" id="2918883"/>
    <lineage>
        <taxon>Eukaryota</taxon>
        <taxon>Metamonada</taxon>
        <taxon>Carpediemonas-like organisms</taxon>
        <taxon>Aduncisulcus</taxon>
    </lineage>
</organism>
<keyword evidence="17" id="KW-1185">Reference proteome</keyword>
<evidence type="ECO:0000313" key="17">
    <source>
        <dbReference type="Proteomes" id="UP001057375"/>
    </source>
</evidence>
<dbReference type="Proteomes" id="UP001057375">
    <property type="component" value="Unassembled WGS sequence"/>
</dbReference>
<evidence type="ECO:0000256" key="11">
    <source>
        <dbReference type="ARBA" id="ARBA00023273"/>
    </source>
</evidence>
<accession>A0ABQ5L0A4</accession>
<keyword evidence="7 14" id="KW-0547">Nucleotide-binding</keyword>
<name>A0ABQ5L0A4_9EUKA</name>
<dbReference type="InterPro" id="IPR000217">
    <property type="entry name" value="Tubulin"/>
</dbReference>
<dbReference type="InterPro" id="IPR003008">
    <property type="entry name" value="Tubulin_FtsZ_GTPase"/>
</dbReference>
<evidence type="ECO:0000256" key="14">
    <source>
        <dbReference type="RuleBase" id="RU000352"/>
    </source>
</evidence>
<dbReference type="EMBL" id="BQXS01011424">
    <property type="protein sequence ID" value="GKT37229.1"/>
    <property type="molecule type" value="Genomic_DNA"/>
</dbReference>
<evidence type="ECO:0000256" key="5">
    <source>
        <dbReference type="ARBA" id="ARBA00014184"/>
    </source>
</evidence>
<dbReference type="PANTHER" id="PTHR11588">
    <property type="entry name" value="TUBULIN"/>
    <property type="match status" value="1"/>
</dbReference>
<comment type="function">
    <text evidence="13">Acts as a positive regulator of hedgehog signaling and regulates ciliary function.</text>
</comment>
<keyword evidence="9 14" id="KW-0342">GTP-binding</keyword>
<dbReference type="InterPro" id="IPR036525">
    <property type="entry name" value="Tubulin/FtsZ_GTPase_sf"/>
</dbReference>
<dbReference type="Pfam" id="PF00091">
    <property type="entry name" value="Tubulin"/>
    <property type="match status" value="1"/>
</dbReference>